<dbReference type="AlphaFoldDB" id="A0A5J5B0E9"/>
<dbReference type="EMBL" id="CM018039">
    <property type="protein sequence ID" value="KAA8536119.1"/>
    <property type="molecule type" value="Genomic_DNA"/>
</dbReference>
<name>A0A5J5B0E9_9ASTE</name>
<dbReference type="PROSITE" id="PS51277">
    <property type="entry name" value="BURP"/>
    <property type="match status" value="1"/>
</dbReference>
<dbReference type="InterPro" id="IPR004873">
    <property type="entry name" value="BURP_dom"/>
</dbReference>
<keyword evidence="4" id="KW-1185">Reference proteome</keyword>
<feature type="signal peptide" evidence="1">
    <location>
        <begin position="1"/>
        <end position="24"/>
    </location>
</feature>
<evidence type="ECO:0000259" key="2">
    <source>
        <dbReference type="PROSITE" id="PS51277"/>
    </source>
</evidence>
<protein>
    <recommendedName>
        <fullName evidence="2">BURP domain-containing protein</fullName>
    </recommendedName>
</protein>
<reference evidence="3 4" key="1">
    <citation type="submission" date="2019-09" db="EMBL/GenBank/DDBJ databases">
        <title>A chromosome-level genome assembly of the Chinese tupelo Nyssa sinensis.</title>
        <authorList>
            <person name="Yang X."/>
            <person name="Kang M."/>
            <person name="Yang Y."/>
            <person name="Xiong H."/>
            <person name="Wang M."/>
            <person name="Zhang Z."/>
            <person name="Wang Z."/>
            <person name="Wu H."/>
            <person name="Ma T."/>
            <person name="Liu J."/>
            <person name="Xi Z."/>
        </authorList>
    </citation>
    <scope>NUCLEOTIDE SEQUENCE [LARGE SCALE GENOMIC DNA]</scope>
    <source>
        <strain evidence="3">J267</strain>
        <tissue evidence="3">Leaf</tissue>
    </source>
</reference>
<evidence type="ECO:0000256" key="1">
    <source>
        <dbReference type="SAM" id="SignalP"/>
    </source>
</evidence>
<feature type="chain" id="PRO_5023916315" description="BURP domain-containing protein" evidence="1">
    <location>
        <begin position="25"/>
        <end position="283"/>
    </location>
</feature>
<dbReference type="Pfam" id="PF03181">
    <property type="entry name" value="BURP"/>
    <property type="match status" value="1"/>
</dbReference>
<dbReference type="Proteomes" id="UP000325577">
    <property type="component" value="Linkage Group LG16"/>
</dbReference>
<gene>
    <name evidence="3" type="ORF">F0562_028597</name>
</gene>
<evidence type="ECO:0000313" key="3">
    <source>
        <dbReference type="EMBL" id="KAA8536119.1"/>
    </source>
</evidence>
<accession>A0A5J5B0E9</accession>
<keyword evidence="1" id="KW-0732">Signal</keyword>
<dbReference type="PANTHER" id="PTHR31236:SF59">
    <property type="entry name" value="BURP DOMAIN PROTEIN"/>
    <property type="match status" value="1"/>
</dbReference>
<dbReference type="InterPro" id="IPR044816">
    <property type="entry name" value="BURP"/>
</dbReference>
<dbReference type="PANTHER" id="PTHR31236">
    <property type="entry name" value="BURP DOMAIN PROTEIN USPL1-LIKE"/>
    <property type="match status" value="1"/>
</dbReference>
<sequence>MALGFANWFLVLYTLLSTCGLGNGVREISKQNSQELTSHDQNHMHTQLSSHMDHMEASKNGFFTMEDLYVGKRMPTAFYNINFSSSPRFLPREEADSIPFSSTELPNLLNFFSISPGSTQAKAMAETINSCELEPMKGETKFCATSLESMLQFVRGIFGLEAPFKVLTNHYPGSSTLLQNYTILEVPKEISASDMVACHAVPYPYAVFYCHTQRNGNKVFKIVLGGEDGNRVEAVAVCHMDTSEWSPDHISFRLLGLKPGTSPVCHFFLASVLVWVSSSPPSD</sequence>
<proteinExistence type="predicted"/>
<dbReference type="OrthoDB" id="1909293at2759"/>
<evidence type="ECO:0000313" key="4">
    <source>
        <dbReference type="Proteomes" id="UP000325577"/>
    </source>
</evidence>
<organism evidence="3 4">
    <name type="scientific">Nyssa sinensis</name>
    <dbReference type="NCBI Taxonomy" id="561372"/>
    <lineage>
        <taxon>Eukaryota</taxon>
        <taxon>Viridiplantae</taxon>
        <taxon>Streptophyta</taxon>
        <taxon>Embryophyta</taxon>
        <taxon>Tracheophyta</taxon>
        <taxon>Spermatophyta</taxon>
        <taxon>Magnoliopsida</taxon>
        <taxon>eudicotyledons</taxon>
        <taxon>Gunneridae</taxon>
        <taxon>Pentapetalae</taxon>
        <taxon>asterids</taxon>
        <taxon>Cornales</taxon>
        <taxon>Nyssaceae</taxon>
        <taxon>Nyssa</taxon>
    </lineage>
</organism>
<feature type="domain" description="BURP" evidence="2">
    <location>
        <begin position="62"/>
        <end position="278"/>
    </location>
</feature>
<dbReference type="SMART" id="SM01045">
    <property type="entry name" value="BURP"/>
    <property type="match status" value="1"/>
</dbReference>